<evidence type="ECO:0000313" key="4">
    <source>
        <dbReference type="Proteomes" id="UP000004810"/>
    </source>
</evidence>
<dbReference type="Pfam" id="PF06456">
    <property type="entry name" value="Arfaptin"/>
    <property type="match status" value="1"/>
</dbReference>
<dbReference type="SUPFAM" id="SSF103657">
    <property type="entry name" value="BAR/IMD domain-like"/>
    <property type="match status" value="1"/>
</dbReference>
<proteinExistence type="predicted"/>
<dbReference type="InterPro" id="IPR027267">
    <property type="entry name" value="AH/BAR_dom_sf"/>
</dbReference>
<dbReference type="GO" id="GO:0019904">
    <property type="term" value="F:protein domain specific binding"/>
    <property type="evidence" value="ECO:0007669"/>
    <property type="project" value="InterPro"/>
</dbReference>
<dbReference type="GO" id="GO:0034315">
    <property type="term" value="P:regulation of Arp2/3 complex-mediated actin nucleation"/>
    <property type="evidence" value="ECO:0007669"/>
    <property type="project" value="TreeGrafter"/>
</dbReference>
<protein>
    <recommendedName>
        <fullName evidence="2">AH domain-containing protein</fullName>
    </recommendedName>
</protein>
<dbReference type="GO" id="GO:0032588">
    <property type="term" value="C:trans-Golgi network membrane"/>
    <property type="evidence" value="ECO:0007669"/>
    <property type="project" value="TreeGrafter"/>
</dbReference>
<dbReference type="GO" id="GO:0098842">
    <property type="term" value="C:postsynaptic early endosome"/>
    <property type="evidence" value="ECO:0007669"/>
    <property type="project" value="TreeGrafter"/>
</dbReference>
<dbReference type="GO" id="GO:0005543">
    <property type="term" value="F:phospholipid binding"/>
    <property type="evidence" value="ECO:0007669"/>
    <property type="project" value="TreeGrafter"/>
</dbReference>
<reference evidence="4" key="1">
    <citation type="submission" date="2012-08" db="EMBL/GenBank/DDBJ databases">
        <title>The Genome Sequence of Wuchereria bancrofti.</title>
        <authorList>
            <person name="Nutman T.B."/>
            <person name="Fink D.L."/>
            <person name="Russ C."/>
            <person name="Young S."/>
            <person name="Zeng Q."/>
            <person name="Koehrsen M."/>
            <person name="Alvarado L."/>
            <person name="Berlin A."/>
            <person name="Chapman S.B."/>
            <person name="Chen Z."/>
            <person name="Freedman E."/>
            <person name="Gellesch M."/>
            <person name="Goldberg J."/>
            <person name="Griggs A."/>
            <person name="Gujja S."/>
            <person name="Heilman E.R."/>
            <person name="Heiman D."/>
            <person name="Hepburn T."/>
            <person name="Howarth C."/>
            <person name="Jen D."/>
            <person name="Larson L."/>
            <person name="Lewis B."/>
            <person name="Mehta T."/>
            <person name="Park D."/>
            <person name="Pearson M."/>
            <person name="Roberts A."/>
            <person name="Saif S."/>
            <person name="Shea T."/>
            <person name="Shenoy N."/>
            <person name="Sisk P."/>
            <person name="Stolte C."/>
            <person name="Sykes S."/>
            <person name="Walk T."/>
            <person name="White J."/>
            <person name="Yandava C."/>
            <person name="Haas B."/>
            <person name="Henn M.R."/>
            <person name="Nusbaum C."/>
            <person name="Birren B."/>
        </authorList>
    </citation>
    <scope>NUCLEOTIDE SEQUENCE [LARGE SCALE GENOMIC DNA]</scope>
    <source>
        <strain evidence="4">NA</strain>
    </source>
</reference>
<dbReference type="GO" id="GO:0014069">
    <property type="term" value="C:postsynaptic density"/>
    <property type="evidence" value="ECO:0007669"/>
    <property type="project" value="TreeGrafter"/>
</dbReference>
<dbReference type="GO" id="GO:0005080">
    <property type="term" value="F:protein kinase C binding"/>
    <property type="evidence" value="ECO:0007669"/>
    <property type="project" value="TreeGrafter"/>
</dbReference>
<dbReference type="PANTHER" id="PTHR12141">
    <property type="entry name" value="ARFAPTIN-RELATED"/>
    <property type="match status" value="1"/>
</dbReference>
<dbReference type="Proteomes" id="UP000004810">
    <property type="component" value="Unassembled WGS sequence"/>
</dbReference>
<comment type="caution">
    <text evidence="3">The sequence shown here is derived from an EMBL/GenBank/DDBJ whole genome shotgun (WGS) entry which is preliminary data.</text>
</comment>
<dbReference type="GO" id="GO:0005886">
    <property type="term" value="C:plasma membrane"/>
    <property type="evidence" value="ECO:0007669"/>
    <property type="project" value="GOC"/>
</dbReference>
<sequence length="180" mass="21171">LVKSLHPIVRDLKTFVEKAIPDTKLTLKKYLDAKFEYLAFCLKLKEMDDEEVEAASYDEPLYRVETGNYEYRLMLRCRQNSHEKFMKLRRDVMEKLELLDQKHVQDIGIQLSSFVKAIMETHAECRDAISGANGLFPIDIDLEQIVHRYNTSGRLEEEEEENDKMEIVEEQKPEDLLDLS</sequence>
<dbReference type="GO" id="GO:0043113">
    <property type="term" value="P:receptor clustering"/>
    <property type="evidence" value="ECO:0007669"/>
    <property type="project" value="TreeGrafter"/>
</dbReference>
<gene>
    <name evidence="3" type="ORF">WUBG_12049</name>
</gene>
<dbReference type="EMBL" id="ADBV01008272">
    <property type="protein sequence ID" value="EJW77044.1"/>
    <property type="molecule type" value="Genomic_DNA"/>
</dbReference>
<dbReference type="GO" id="GO:0002092">
    <property type="term" value="P:positive regulation of receptor internalization"/>
    <property type="evidence" value="ECO:0007669"/>
    <property type="project" value="TreeGrafter"/>
</dbReference>
<feature type="region of interest" description="Disordered" evidence="1">
    <location>
        <begin position="153"/>
        <end position="180"/>
    </location>
</feature>
<evidence type="ECO:0000313" key="3">
    <source>
        <dbReference type="EMBL" id="EJW77044.1"/>
    </source>
</evidence>
<feature type="domain" description="AH" evidence="2">
    <location>
        <begin position="1"/>
        <end position="134"/>
    </location>
</feature>
<feature type="compositionally biased region" description="Basic and acidic residues" evidence="1">
    <location>
        <begin position="164"/>
        <end position="180"/>
    </location>
</feature>
<dbReference type="AlphaFoldDB" id="J9EP53"/>
<organism evidence="3 4">
    <name type="scientific">Wuchereria bancrofti</name>
    <dbReference type="NCBI Taxonomy" id="6293"/>
    <lineage>
        <taxon>Eukaryota</taxon>
        <taxon>Metazoa</taxon>
        <taxon>Ecdysozoa</taxon>
        <taxon>Nematoda</taxon>
        <taxon>Chromadorea</taxon>
        <taxon>Rhabditida</taxon>
        <taxon>Spirurina</taxon>
        <taxon>Spiruromorpha</taxon>
        <taxon>Filarioidea</taxon>
        <taxon>Onchocercidae</taxon>
        <taxon>Wuchereria</taxon>
    </lineage>
</organism>
<dbReference type="GO" id="GO:0043005">
    <property type="term" value="C:neuron projection"/>
    <property type="evidence" value="ECO:0007669"/>
    <property type="project" value="TreeGrafter"/>
</dbReference>
<feature type="non-terminal residue" evidence="3">
    <location>
        <position position="1"/>
    </location>
</feature>
<name>J9EP53_WUCBA</name>
<dbReference type="PROSITE" id="PS50870">
    <property type="entry name" value="AH"/>
    <property type="match status" value="1"/>
</dbReference>
<dbReference type="InterPro" id="IPR030798">
    <property type="entry name" value="Arfaptin_fam"/>
</dbReference>
<dbReference type="InterPro" id="IPR010504">
    <property type="entry name" value="AH_dom"/>
</dbReference>
<evidence type="ECO:0000259" key="2">
    <source>
        <dbReference type="PROSITE" id="PS50870"/>
    </source>
</evidence>
<dbReference type="GO" id="GO:0008021">
    <property type="term" value="C:synaptic vesicle"/>
    <property type="evidence" value="ECO:0007669"/>
    <property type="project" value="TreeGrafter"/>
</dbReference>
<dbReference type="GO" id="GO:0006886">
    <property type="term" value="P:intracellular protein transport"/>
    <property type="evidence" value="ECO:0007669"/>
    <property type="project" value="TreeGrafter"/>
</dbReference>
<dbReference type="GO" id="GO:0097062">
    <property type="term" value="P:dendritic spine maintenance"/>
    <property type="evidence" value="ECO:0007669"/>
    <property type="project" value="TreeGrafter"/>
</dbReference>
<accession>J9EP53</accession>
<dbReference type="SMART" id="SM01015">
    <property type="entry name" value="Arfaptin"/>
    <property type="match status" value="1"/>
</dbReference>
<dbReference type="Gene3D" id="1.20.1270.60">
    <property type="entry name" value="Arfaptin homology (AH) domain/BAR domain"/>
    <property type="match status" value="1"/>
</dbReference>
<evidence type="ECO:0000256" key="1">
    <source>
        <dbReference type="SAM" id="MobiDB-lite"/>
    </source>
</evidence>
<dbReference type="PANTHER" id="PTHR12141:SF1">
    <property type="entry name" value="PRKCA-BINDING PROTEIN"/>
    <property type="match status" value="1"/>
</dbReference>